<dbReference type="Proteomes" id="UP001176961">
    <property type="component" value="Unassembled WGS sequence"/>
</dbReference>
<organism evidence="1 2">
    <name type="scientific">Cylicocyclus nassatus</name>
    <name type="common">Nematode worm</name>
    <dbReference type="NCBI Taxonomy" id="53992"/>
    <lineage>
        <taxon>Eukaryota</taxon>
        <taxon>Metazoa</taxon>
        <taxon>Ecdysozoa</taxon>
        <taxon>Nematoda</taxon>
        <taxon>Chromadorea</taxon>
        <taxon>Rhabditida</taxon>
        <taxon>Rhabditina</taxon>
        <taxon>Rhabditomorpha</taxon>
        <taxon>Strongyloidea</taxon>
        <taxon>Strongylidae</taxon>
        <taxon>Cylicocyclus</taxon>
    </lineage>
</organism>
<sequence>MAFGSDWEAKDANVYEASDIKKYLDEEWEKMDFEFWAGARDIANILTNEEFDRIEQMITETLDDDVVSEMEINDFFWFKGDTIAEWLGYDDEDALLNRDNEPDDEED</sequence>
<comment type="caution">
    <text evidence="1">The sequence shown here is derived from an EMBL/GenBank/DDBJ whole genome shotgun (WGS) entry which is preliminary data.</text>
</comment>
<reference evidence="1" key="1">
    <citation type="submission" date="2023-07" db="EMBL/GenBank/DDBJ databases">
        <authorList>
            <consortium name="CYATHOMIX"/>
        </authorList>
    </citation>
    <scope>NUCLEOTIDE SEQUENCE</scope>
    <source>
        <strain evidence="1">N/A</strain>
    </source>
</reference>
<dbReference type="AlphaFoldDB" id="A0AA36HI83"/>
<protein>
    <submittedName>
        <fullName evidence="1">Uncharacterized protein</fullName>
    </submittedName>
</protein>
<gene>
    <name evidence="1" type="ORF">CYNAS_LOCUS22600</name>
</gene>
<keyword evidence="2" id="KW-1185">Reference proteome</keyword>
<evidence type="ECO:0000313" key="2">
    <source>
        <dbReference type="Proteomes" id="UP001176961"/>
    </source>
</evidence>
<evidence type="ECO:0000313" key="1">
    <source>
        <dbReference type="EMBL" id="CAJ0610617.1"/>
    </source>
</evidence>
<accession>A0AA36HI83</accession>
<name>A0AA36HI83_CYLNA</name>
<proteinExistence type="predicted"/>
<dbReference type="EMBL" id="CATQJL010000339">
    <property type="protein sequence ID" value="CAJ0610617.1"/>
    <property type="molecule type" value="Genomic_DNA"/>
</dbReference>